<dbReference type="EMBL" id="JAMQCR010000002">
    <property type="protein sequence ID" value="MCM2535086.1"/>
    <property type="molecule type" value="Genomic_DNA"/>
</dbReference>
<gene>
    <name evidence="1" type="ORF">NDK43_25530</name>
</gene>
<sequence>MMGAIGGATKLAARRFLLKDKEKATSLSPFPYNNRFEAVFKASNV</sequence>
<organism evidence="1 2">
    <name type="scientific">Neobacillus pocheonensis</name>
    <dbReference type="NCBI Taxonomy" id="363869"/>
    <lineage>
        <taxon>Bacteria</taxon>
        <taxon>Bacillati</taxon>
        <taxon>Bacillota</taxon>
        <taxon>Bacilli</taxon>
        <taxon>Bacillales</taxon>
        <taxon>Bacillaceae</taxon>
        <taxon>Neobacillus</taxon>
    </lineage>
</organism>
<name>A0ABT0WFL7_9BACI</name>
<keyword evidence="2" id="KW-1185">Reference proteome</keyword>
<reference evidence="1 2" key="1">
    <citation type="submission" date="2022-06" db="EMBL/GenBank/DDBJ databases">
        <authorList>
            <person name="Jeon C.O."/>
        </authorList>
    </citation>
    <scope>NUCLEOTIDE SEQUENCE [LARGE SCALE GENOMIC DNA]</scope>
    <source>
        <strain evidence="1 2">KCTC 13943</strain>
    </source>
</reference>
<protein>
    <submittedName>
        <fullName evidence="1">Uncharacterized protein</fullName>
    </submittedName>
</protein>
<evidence type="ECO:0000313" key="2">
    <source>
        <dbReference type="Proteomes" id="UP001523262"/>
    </source>
</evidence>
<evidence type="ECO:0000313" key="1">
    <source>
        <dbReference type="EMBL" id="MCM2535086.1"/>
    </source>
</evidence>
<comment type="caution">
    <text evidence="1">The sequence shown here is derived from an EMBL/GenBank/DDBJ whole genome shotgun (WGS) entry which is preliminary data.</text>
</comment>
<dbReference type="Proteomes" id="UP001523262">
    <property type="component" value="Unassembled WGS sequence"/>
</dbReference>
<proteinExistence type="predicted"/>
<accession>A0ABT0WFL7</accession>